<keyword evidence="4" id="KW-1185">Reference proteome</keyword>
<feature type="coiled-coil region" evidence="1">
    <location>
        <begin position="40"/>
        <end position="67"/>
    </location>
</feature>
<reference evidence="3 4" key="1">
    <citation type="submission" date="2020-02" db="EMBL/GenBank/DDBJ databases">
        <title>Nitrogenibacter mangrovi gen. nov., sp. nov. isolated from mangrove sediment, a denitrifying betaproteobacterium.</title>
        <authorList>
            <person name="Liao H."/>
            <person name="Tian Y."/>
        </authorList>
    </citation>
    <scope>NUCLEOTIDE SEQUENCE [LARGE SCALE GENOMIC DNA]</scope>
    <source>
        <strain evidence="3 4">M9-3-2</strain>
    </source>
</reference>
<evidence type="ECO:0000256" key="1">
    <source>
        <dbReference type="SAM" id="Coils"/>
    </source>
</evidence>
<sequence>MNRHTLTTAALVALVGGPALAHAAGSDDLQALRDEIAAIRHSYDARIAELEARLKQAEAHADAAGRTAARADDTARQVAARSTTRPAAANAFNPAVSLILSGTYGNFSRDPSSYRIGGFIPGGDEIGPGERGFSLAESELAISANIDPWFYGGLNLALTPENEAEVEQAFVQTTSLPHGLTLKAGRFFSGIGYLNEQHAHTWDFVDAPLAYQAFLGKQFGDDGVQLKWLAPTDLFLEFGAELGRGRNFPGSDRGINGAGAQAVFAHVGGDVGVSHSWRAGLSLLRTTPRDRAYEDVDHGVVNAVSGTSRLWIADFVWKWAPNGDATHTNAKLQGEYFRRKEDGSLVYDVDGAASEGRYASSQSGWYLQGVYQFMPRWRTGLRYDRLNSGSTHYGANAGVLDASGYDPTRLSLMVDWSPSEFSRWRVQVARDKARRDAPDTQLMLQYLMSLGAHGAHRY</sequence>
<dbReference type="InterPro" id="IPR023614">
    <property type="entry name" value="Porin_dom_sf"/>
</dbReference>
<keyword evidence="1" id="KW-0175">Coiled coil</keyword>
<accession>A0A6C1AY56</accession>
<dbReference type="KEGG" id="azq:G3580_00820"/>
<dbReference type="EMBL" id="CP048836">
    <property type="protein sequence ID" value="QID16292.1"/>
    <property type="molecule type" value="Genomic_DNA"/>
</dbReference>
<dbReference type="Gene3D" id="2.40.160.10">
    <property type="entry name" value="Porin"/>
    <property type="match status" value="1"/>
</dbReference>
<feature type="signal peptide" evidence="2">
    <location>
        <begin position="1"/>
        <end position="23"/>
    </location>
</feature>
<name>A0A6C1AY56_9RHOO</name>
<evidence type="ECO:0000256" key="2">
    <source>
        <dbReference type="SAM" id="SignalP"/>
    </source>
</evidence>
<evidence type="ECO:0000313" key="4">
    <source>
        <dbReference type="Proteomes" id="UP000501991"/>
    </source>
</evidence>
<dbReference type="AlphaFoldDB" id="A0A6C1AY56"/>
<keyword evidence="2" id="KW-0732">Signal</keyword>
<evidence type="ECO:0000313" key="3">
    <source>
        <dbReference type="EMBL" id="QID16292.1"/>
    </source>
</evidence>
<gene>
    <name evidence="3" type="ORF">G3580_00820</name>
</gene>
<dbReference type="RefSeq" id="WP_173763460.1">
    <property type="nucleotide sequence ID" value="NZ_CP048836.1"/>
</dbReference>
<dbReference type="SUPFAM" id="SSF56935">
    <property type="entry name" value="Porins"/>
    <property type="match status" value="1"/>
</dbReference>
<dbReference type="Proteomes" id="UP000501991">
    <property type="component" value="Chromosome"/>
</dbReference>
<feature type="chain" id="PRO_5025349700" evidence="2">
    <location>
        <begin position="24"/>
        <end position="458"/>
    </location>
</feature>
<proteinExistence type="predicted"/>
<protein>
    <submittedName>
        <fullName evidence="3">Carbohydrate porin</fullName>
    </submittedName>
</protein>
<organism evidence="3 4">
    <name type="scientific">Nitrogeniibacter mangrovi</name>
    <dbReference type="NCBI Taxonomy" id="2016596"/>
    <lineage>
        <taxon>Bacteria</taxon>
        <taxon>Pseudomonadati</taxon>
        <taxon>Pseudomonadota</taxon>
        <taxon>Betaproteobacteria</taxon>
        <taxon>Rhodocyclales</taxon>
        <taxon>Zoogloeaceae</taxon>
        <taxon>Nitrogeniibacter</taxon>
    </lineage>
</organism>